<dbReference type="GO" id="GO:0019543">
    <property type="term" value="P:propionate catabolic process"/>
    <property type="evidence" value="ECO:0007669"/>
    <property type="project" value="TreeGrafter"/>
</dbReference>
<reference evidence="3 4" key="1">
    <citation type="submission" date="2019-09" db="EMBL/GenBank/DDBJ databases">
        <title>Goodfellowia gen. nov., a new genus of the Pseudonocardineae related to Actinoalloteichus, containing Goodfellowia coeruleoviolacea gen. nov., comb. nov. gen. nov., comb. nov.</title>
        <authorList>
            <person name="Labeda D."/>
        </authorList>
    </citation>
    <scope>NUCLEOTIDE SEQUENCE [LARGE SCALE GENOMIC DNA]</scope>
    <source>
        <strain evidence="3 4">AN110305</strain>
    </source>
</reference>
<dbReference type="PANTHER" id="PTHR11561:SF0">
    <property type="entry name" value="PHOSPHOENOLPYRUVATE CARBOXYKINASE [GTP]-RELATED"/>
    <property type="match status" value="1"/>
</dbReference>
<evidence type="ECO:0000313" key="3">
    <source>
        <dbReference type="EMBL" id="KAA2247280.1"/>
    </source>
</evidence>
<dbReference type="InterPro" id="IPR013035">
    <property type="entry name" value="PEP_carboxykinase_C"/>
</dbReference>
<keyword evidence="4" id="KW-1185">Reference proteome</keyword>
<accession>A0A5B2W962</accession>
<dbReference type="GO" id="GO:0006094">
    <property type="term" value="P:gluconeogenesis"/>
    <property type="evidence" value="ECO:0007669"/>
    <property type="project" value="UniProtKB-KW"/>
</dbReference>
<dbReference type="GO" id="GO:0006107">
    <property type="term" value="P:oxaloacetate metabolic process"/>
    <property type="evidence" value="ECO:0007669"/>
    <property type="project" value="TreeGrafter"/>
</dbReference>
<name>A0A5B2W962_9PSEU</name>
<comment type="caution">
    <text evidence="3">The sequence shown here is derived from an EMBL/GenBank/DDBJ whole genome shotgun (WGS) entry which is preliminary data.</text>
</comment>
<dbReference type="GO" id="GO:0033993">
    <property type="term" value="P:response to lipid"/>
    <property type="evidence" value="ECO:0007669"/>
    <property type="project" value="TreeGrafter"/>
</dbReference>
<dbReference type="InterPro" id="IPR035077">
    <property type="entry name" value="PEP_carboxykinase_GTP_C"/>
</dbReference>
<dbReference type="GO" id="GO:0005829">
    <property type="term" value="C:cytosol"/>
    <property type="evidence" value="ECO:0007669"/>
    <property type="project" value="TreeGrafter"/>
</dbReference>
<protein>
    <submittedName>
        <fullName evidence="3">Phosphoenolpyruvate carboxykinase (GTP)</fullName>
    </submittedName>
</protein>
<dbReference type="PANTHER" id="PTHR11561">
    <property type="entry name" value="PHOSPHOENOLPYRUVATE CARBOXYKINASE"/>
    <property type="match status" value="1"/>
</dbReference>
<dbReference type="InterPro" id="IPR008209">
    <property type="entry name" value="PEP_carboxykinase_GTP"/>
</dbReference>
<dbReference type="EMBL" id="VUOB01000117">
    <property type="protein sequence ID" value="KAA2247280.1"/>
    <property type="molecule type" value="Genomic_DNA"/>
</dbReference>
<dbReference type="GO" id="GO:0046327">
    <property type="term" value="P:glycerol biosynthetic process from pyruvate"/>
    <property type="evidence" value="ECO:0007669"/>
    <property type="project" value="TreeGrafter"/>
</dbReference>
<dbReference type="GO" id="GO:0016301">
    <property type="term" value="F:kinase activity"/>
    <property type="evidence" value="ECO:0007669"/>
    <property type="project" value="UniProtKB-KW"/>
</dbReference>
<keyword evidence="3" id="KW-0808">Transferase</keyword>
<proteinExistence type="predicted"/>
<organism evidence="3 4">
    <name type="scientific">Solihabitans fulvus</name>
    <dbReference type="NCBI Taxonomy" id="1892852"/>
    <lineage>
        <taxon>Bacteria</taxon>
        <taxon>Bacillati</taxon>
        <taxon>Actinomycetota</taxon>
        <taxon>Actinomycetes</taxon>
        <taxon>Pseudonocardiales</taxon>
        <taxon>Pseudonocardiaceae</taxon>
        <taxon>Solihabitans</taxon>
    </lineage>
</organism>
<dbReference type="GO" id="GO:0071333">
    <property type="term" value="P:cellular response to glucose stimulus"/>
    <property type="evidence" value="ECO:0007669"/>
    <property type="project" value="TreeGrafter"/>
</dbReference>
<dbReference type="AlphaFoldDB" id="A0A5B2W962"/>
<gene>
    <name evidence="3" type="ORF">F0L68_40325</name>
</gene>
<dbReference type="GO" id="GO:0042594">
    <property type="term" value="P:response to starvation"/>
    <property type="evidence" value="ECO:0007669"/>
    <property type="project" value="TreeGrafter"/>
</dbReference>
<dbReference type="GO" id="GO:0004613">
    <property type="term" value="F:phosphoenolpyruvate carboxykinase (GTP) activity"/>
    <property type="evidence" value="ECO:0007669"/>
    <property type="project" value="TreeGrafter"/>
</dbReference>
<feature type="domain" description="Phosphoenolpyruvate carboxykinase C-terminal P-loop" evidence="2">
    <location>
        <begin position="1"/>
        <end position="78"/>
    </location>
</feature>
<dbReference type="Gene3D" id="3.90.228.20">
    <property type="match status" value="1"/>
</dbReference>
<sequence length="80" mass="8947">ERIEGKATAHETPIGWVPKANALDLSDLDIPVEDVEAALKFDAAEWLAEIPLIEEWFDKIGDKLPSSLRDELEALKHRLG</sequence>
<reference evidence="3 4" key="2">
    <citation type="submission" date="2019-09" db="EMBL/GenBank/DDBJ databases">
        <authorList>
            <person name="Jin C."/>
        </authorList>
    </citation>
    <scope>NUCLEOTIDE SEQUENCE [LARGE SCALE GENOMIC DNA]</scope>
    <source>
        <strain evidence="3 4">AN110305</strain>
    </source>
</reference>
<keyword evidence="3" id="KW-0418">Kinase</keyword>
<dbReference type="RefSeq" id="WP_149855199.1">
    <property type="nucleotide sequence ID" value="NZ_VUOB01000117.1"/>
</dbReference>
<dbReference type="Proteomes" id="UP000323454">
    <property type="component" value="Unassembled WGS sequence"/>
</dbReference>
<evidence type="ECO:0000256" key="1">
    <source>
        <dbReference type="ARBA" id="ARBA00022432"/>
    </source>
</evidence>
<keyword evidence="3" id="KW-0670">Pyruvate</keyword>
<feature type="non-terminal residue" evidence="3">
    <location>
        <position position="1"/>
    </location>
</feature>
<dbReference type="GO" id="GO:0005525">
    <property type="term" value="F:GTP binding"/>
    <property type="evidence" value="ECO:0007669"/>
    <property type="project" value="InterPro"/>
</dbReference>
<dbReference type="GO" id="GO:0030145">
    <property type="term" value="F:manganese ion binding"/>
    <property type="evidence" value="ECO:0007669"/>
    <property type="project" value="TreeGrafter"/>
</dbReference>
<evidence type="ECO:0000259" key="2">
    <source>
        <dbReference type="Pfam" id="PF00821"/>
    </source>
</evidence>
<dbReference type="SUPFAM" id="SSF53795">
    <property type="entry name" value="PEP carboxykinase-like"/>
    <property type="match status" value="1"/>
</dbReference>
<dbReference type="OrthoDB" id="9758871at2"/>
<keyword evidence="1" id="KW-0312">Gluconeogenesis</keyword>
<evidence type="ECO:0000313" key="4">
    <source>
        <dbReference type="Proteomes" id="UP000323454"/>
    </source>
</evidence>
<dbReference type="Pfam" id="PF00821">
    <property type="entry name" value="PEPCK_GTP"/>
    <property type="match status" value="1"/>
</dbReference>